<proteinExistence type="inferred from homology"/>
<dbReference type="FunCoup" id="A0A2K1XVY9">
    <property type="interactions" value="156"/>
</dbReference>
<reference evidence="2 3" key="1">
    <citation type="journal article" date="2006" name="Science">
        <title>The genome of black cottonwood, Populus trichocarpa (Torr. &amp; Gray).</title>
        <authorList>
            <person name="Tuskan G.A."/>
            <person name="Difazio S."/>
            <person name="Jansson S."/>
            <person name="Bohlmann J."/>
            <person name="Grigoriev I."/>
            <person name="Hellsten U."/>
            <person name="Putnam N."/>
            <person name="Ralph S."/>
            <person name="Rombauts S."/>
            <person name="Salamov A."/>
            <person name="Schein J."/>
            <person name="Sterck L."/>
            <person name="Aerts A."/>
            <person name="Bhalerao R.R."/>
            <person name="Bhalerao R.P."/>
            <person name="Blaudez D."/>
            <person name="Boerjan W."/>
            <person name="Brun A."/>
            <person name="Brunner A."/>
            <person name="Busov V."/>
            <person name="Campbell M."/>
            <person name="Carlson J."/>
            <person name="Chalot M."/>
            <person name="Chapman J."/>
            <person name="Chen G.L."/>
            <person name="Cooper D."/>
            <person name="Coutinho P.M."/>
            <person name="Couturier J."/>
            <person name="Covert S."/>
            <person name="Cronk Q."/>
            <person name="Cunningham R."/>
            <person name="Davis J."/>
            <person name="Degroeve S."/>
            <person name="Dejardin A."/>
            <person name="Depamphilis C."/>
            <person name="Detter J."/>
            <person name="Dirks B."/>
            <person name="Dubchak I."/>
            <person name="Duplessis S."/>
            <person name="Ehlting J."/>
            <person name="Ellis B."/>
            <person name="Gendler K."/>
            <person name="Goodstein D."/>
            <person name="Gribskov M."/>
            <person name="Grimwood J."/>
            <person name="Groover A."/>
            <person name="Gunter L."/>
            <person name="Hamberger B."/>
            <person name="Heinze B."/>
            <person name="Helariutta Y."/>
            <person name="Henrissat B."/>
            <person name="Holligan D."/>
            <person name="Holt R."/>
            <person name="Huang W."/>
            <person name="Islam-Faridi N."/>
            <person name="Jones S."/>
            <person name="Jones-Rhoades M."/>
            <person name="Jorgensen R."/>
            <person name="Joshi C."/>
            <person name="Kangasjarvi J."/>
            <person name="Karlsson J."/>
            <person name="Kelleher C."/>
            <person name="Kirkpatrick R."/>
            <person name="Kirst M."/>
            <person name="Kohler A."/>
            <person name="Kalluri U."/>
            <person name="Larimer F."/>
            <person name="Leebens-Mack J."/>
            <person name="Leple J.C."/>
            <person name="Locascio P."/>
            <person name="Lou Y."/>
            <person name="Lucas S."/>
            <person name="Martin F."/>
            <person name="Montanini B."/>
            <person name="Napoli C."/>
            <person name="Nelson D.R."/>
            <person name="Nelson C."/>
            <person name="Nieminen K."/>
            <person name="Nilsson O."/>
            <person name="Pereda V."/>
            <person name="Peter G."/>
            <person name="Philippe R."/>
            <person name="Pilate G."/>
            <person name="Poliakov A."/>
            <person name="Razumovskaya J."/>
            <person name="Richardson P."/>
            <person name="Rinaldi C."/>
            <person name="Ritland K."/>
            <person name="Rouze P."/>
            <person name="Ryaboy D."/>
            <person name="Schmutz J."/>
            <person name="Schrader J."/>
            <person name="Segerman B."/>
            <person name="Shin H."/>
            <person name="Siddiqui A."/>
            <person name="Sterky F."/>
            <person name="Terry A."/>
            <person name="Tsai C.J."/>
            <person name="Uberbacher E."/>
            <person name="Unneberg P."/>
            <person name="Vahala J."/>
            <person name="Wall K."/>
            <person name="Wessler S."/>
            <person name="Yang G."/>
            <person name="Yin T."/>
            <person name="Douglas C."/>
            <person name="Marra M."/>
            <person name="Sandberg G."/>
            <person name="Van de Peer Y."/>
            <person name="Rokhsar D."/>
        </authorList>
    </citation>
    <scope>NUCLEOTIDE SEQUENCE [LARGE SCALE GENOMIC DNA]</scope>
    <source>
        <strain evidence="3">cv. Nisqually</strain>
    </source>
</reference>
<name>A0A2K1XVY9_POPTR</name>
<dbReference type="GO" id="GO:0005811">
    <property type="term" value="C:lipid droplet"/>
    <property type="evidence" value="ECO:0000318"/>
    <property type="project" value="GO_Central"/>
</dbReference>
<dbReference type="EMBL" id="CM009303">
    <property type="protein sequence ID" value="PNT04947.1"/>
    <property type="molecule type" value="Genomic_DNA"/>
</dbReference>
<gene>
    <name evidence="2" type="ORF">POPTR_014G148100</name>
</gene>
<dbReference type="PANTHER" id="PTHR31360:SF0">
    <property type="entry name" value="OIL BODY-ASSOCIATED PROTEIN 1B"/>
    <property type="match status" value="1"/>
</dbReference>
<keyword evidence="3" id="KW-1185">Reference proteome</keyword>
<dbReference type="PANTHER" id="PTHR31360">
    <property type="match status" value="1"/>
</dbReference>
<evidence type="ECO:0008006" key="4">
    <source>
        <dbReference type="Google" id="ProtNLM"/>
    </source>
</evidence>
<evidence type="ECO:0000313" key="2">
    <source>
        <dbReference type="EMBL" id="PNT04947.1"/>
    </source>
</evidence>
<evidence type="ECO:0000313" key="3">
    <source>
        <dbReference type="Proteomes" id="UP000006729"/>
    </source>
</evidence>
<comment type="similarity">
    <text evidence="1">Belongs to the OBAP family.</text>
</comment>
<organism evidence="2 3">
    <name type="scientific">Populus trichocarpa</name>
    <name type="common">Western balsam poplar</name>
    <name type="synonym">Populus balsamifera subsp. trichocarpa</name>
    <dbReference type="NCBI Taxonomy" id="3694"/>
    <lineage>
        <taxon>Eukaryota</taxon>
        <taxon>Viridiplantae</taxon>
        <taxon>Streptophyta</taxon>
        <taxon>Embryophyta</taxon>
        <taxon>Tracheophyta</taxon>
        <taxon>Spermatophyta</taxon>
        <taxon>Magnoliopsida</taxon>
        <taxon>eudicotyledons</taxon>
        <taxon>Gunneridae</taxon>
        <taxon>Pentapetalae</taxon>
        <taxon>rosids</taxon>
        <taxon>fabids</taxon>
        <taxon>Malpighiales</taxon>
        <taxon>Salicaceae</taxon>
        <taxon>Saliceae</taxon>
        <taxon>Populus</taxon>
    </lineage>
</organism>
<dbReference type="Proteomes" id="UP000006729">
    <property type="component" value="Chromosome 14"/>
</dbReference>
<protein>
    <recommendedName>
        <fullName evidence="4">DUF1264 domain-containing protein</fullName>
    </recommendedName>
</protein>
<dbReference type="AlphaFoldDB" id="A0A2K1XVY9"/>
<dbReference type="Pfam" id="PF06884">
    <property type="entry name" value="DUF1264"/>
    <property type="match status" value="1"/>
</dbReference>
<evidence type="ECO:0000256" key="1">
    <source>
        <dbReference type="ARBA" id="ARBA00009740"/>
    </source>
</evidence>
<sequence>MLARLIGVEYIISENLFLTLADVEKPLWHTHEYEVRSGVLLIPGVSGPIQRQDLEKVCKTYGKTFHFWQIDRGDNLPLGLPQMMMSLTRDGQLYDELAHGRTELNYMKGPDNGIHPLANGGGKGLKTSLREDNCMPIDSVPRVFV</sequence>
<dbReference type="InParanoid" id="A0A2K1XVY9"/>
<dbReference type="InterPro" id="IPR010686">
    <property type="entry name" value="OBAP-like"/>
</dbReference>
<accession>A0A2K1XVY9</accession>
<dbReference type="GO" id="GO:0019915">
    <property type="term" value="P:lipid storage"/>
    <property type="evidence" value="ECO:0000318"/>
    <property type="project" value="GO_Central"/>
</dbReference>